<reference evidence="4" key="1">
    <citation type="submission" date="2005-09" db="EMBL/GenBank/DDBJ databases">
        <title>Annotation of the Aspergillus terreus NIH2624 genome.</title>
        <authorList>
            <person name="Birren B.W."/>
            <person name="Lander E.S."/>
            <person name="Galagan J.E."/>
            <person name="Nusbaum C."/>
            <person name="Devon K."/>
            <person name="Henn M."/>
            <person name="Ma L.-J."/>
            <person name="Jaffe D.B."/>
            <person name="Butler J."/>
            <person name="Alvarez P."/>
            <person name="Gnerre S."/>
            <person name="Grabherr M."/>
            <person name="Kleber M."/>
            <person name="Mauceli E.W."/>
            <person name="Brockman W."/>
            <person name="Rounsley S."/>
            <person name="Young S.K."/>
            <person name="LaButti K."/>
            <person name="Pushparaj V."/>
            <person name="DeCaprio D."/>
            <person name="Crawford M."/>
            <person name="Koehrsen M."/>
            <person name="Engels R."/>
            <person name="Montgomery P."/>
            <person name="Pearson M."/>
            <person name="Howarth C."/>
            <person name="Larson L."/>
            <person name="Luoma S."/>
            <person name="White J."/>
            <person name="Alvarado L."/>
            <person name="Kodira C.D."/>
            <person name="Zeng Q."/>
            <person name="Oleary S."/>
            <person name="Yandava C."/>
            <person name="Denning D.W."/>
            <person name="Nierman W.C."/>
            <person name="Milne T."/>
            <person name="Madden K."/>
        </authorList>
    </citation>
    <scope>NUCLEOTIDE SEQUENCE [LARGE SCALE GENOMIC DNA]</scope>
    <source>
        <strain evidence="4">NIH 2624 / FGSC A1156</strain>
    </source>
</reference>
<dbReference type="ESTHER" id="asptn-q0czh3">
    <property type="family name" value="Fungal-Bact_LIP"/>
</dbReference>
<protein>
    <submittedName>
        <fullName evidence="3">Uncharacterized protein</fullName>
    </submittedName>
</protein>
<dbReference type="AlphaFoldDB" id="Q0CZH3"/>
<dbReference type="EMBL" id="CH476594">
    <property type="protein sequence ID" value="EAU39557.1"/>
    <property type="molecule type" value="Genomic_DNA"/>
</dbReference>
<dbReference type="VEuPathDB" id="FungiDB:ATEG_00911"/>
<dbReference type="RefSeq" id="XP_001210997.1">
    <property type="nucleotide sequence ID" value="XM_001210997.1"/>
</dbReference>
<dbReference type="Pfam" id="PF03583">
    <property type="entry name" value="LIP"/>
    <property type="match status" value="1"/>
</dbReference>
<organism evidence="3 4">
    <name type="scientific">Aspergillus terreus (strain NIH 2624 / FGSC A1156)</name>
    <dbReference type="NCBI Taxonomy" id="341663"/>
    <lineage>
        <taxon>Eukaryota</taxon>
        <taxon>Fungi</taxon>
        <taxon>Dikarya</taxon>
        <taxon>Ascomycota</taxon>
        <taxon>Pezizomycotina</taxon>
        <taxon>Eurotiomycetes</taxon>
        <taxon>Eurotiomycetidae</taxon>
        <taxon>Eurotiales</taxon>
        <taxon>Aspergillaceae</taxon>
        <taxon>Aspergillus</taxon>
        <taxon>Aspergillus subgen. Circumdati</taxon>
    </lineage>
</organism>
<keyword evidence="2" id="KW-0732">Signal</keyword>
<dbReference type="Gene3D" id="3.40.50.1820">
    <property type="entry name" value="alpha/beta hydrolase"/>
    <property type="match status" value="1"/>
</dbReference>
<evidence type="ECO:0000256" key="2">
    <source>
        <dbReference type="SAM" id="SignalP"/>
    </source>
</evidence>
<feature type="chain" id="PRO_5004170769" evidence="2">
    <location>
        <begin position="19"/>
        <end position="722"/>
    </location>
</feature>
<dbReference type="HOGENOM" id="CLU_383076_0_0_1"/>
<name>Q0CZH3_ASPTN</name>
<dbReference type="PANTHER" id="PTHR34853:SF5">
    <property type="entry name" value="LIP-DOMAIN-CONTAINING PROTEIN-RELATED"/>
    <property type="match status" value="1"/>
</dbReference>
<proteinExistence type="predicted"/>
<dbReference type="eggNOG" id="ENOG502S2P7">
    <property type="taxonomic scope" value="Eukaryota"/>
</dbReference>
<gene>
    <name evidence="3" type="ORF">ATEG_00911</name>
</gene>
<evidence type="ECO:0000313" key="4">
    <source>
        <dbReference type="Proteomes" id="UP000007963"/>
    </source>
</evidence>
<dbReference type="SUPFAM" id="SSF53474">
    <property type="entry name" value="alpha/beta-Hydrolases"/>
    <property type="match status" value="1"/>
</dbReference>
<feature type="signal peptide" evidence="2">
    <location>
        <begin position="1"/>
        <end position="18"/>
    </location>
</feature>
<dbReference type="InterPro" id="IPR029058">
    <property type="entry name" value="AB_hydrolase_fold"/>
</dbReference>
<dbReference type="PANTHER" id="PTHR34853">
    <property type="match status" value="1"/>
</dbReference>
<dbReference type="OrthoDB" id="2373480at2759"/>
<dbReference type="GO" id="GO:0016042">
    <property type="term" value="P:lipid catabolic process"/>
    <property type="evidence" value="ECO:0007669"/>
    <property type="project" value="InterPro"/>
</dbReference>
<dbReference type="GeneID" id="4355674"/>
<dbReference type="Proteomes" id="UP000007963">
    <property type="component" value="Unassembled WGS sequence"/>
</dbReference>
<evidence type="ECO:0000256" key="1">
    <source>
        <dbReference type="ARBA" id="ARBA00022801"/>
    </source>
</evidence>
<dbReference type="Gene3D" id="1.10.260.130">
    <property type="match status" value="1"/>
</dbReference>
<accession>Q0CZH3</accession>
<evidence type="ECO:0000313" key="3">
    <source>
        <dbReference type="EMBL" id="EAU39557.1"/>
    </source>
</evidence>
<sequence>MLPRTLLAGACALNAAAALVPPSQDPWYTQPANISAYAPGELIRARQVAPELETYVPLGTSMDVEMMHQYLYRTTDSVGAPVAAAATLIVPRDADPTKLLAYETFYDANNPDCSPSYTLRHGSATAGGGLLPHMTQPMDLAFLAAAIKQGWWIITADYEGLDAQFAAGILSGHATLDSVRVALSEAPRLGLSPAARYALWGYSGGALAAEWAAELQPSYAPELRFEGAAVGGLLPNLTSAIDTINMGPFSGAAFVILIGLAKAYPEFSGWVTDNLVAASAAQYYAGAHSCVLGEFAAGAVHDIFRYFVDGRGSFDAEVPRGLFASAGQMGTAGTPRMPLFVYKGALDEISPIGDTDELVGRYCADGDVSIEYHRILAAEHLSTAVLGSVSALQWLAERLDGKPVSRPGRCETQTVPLADLKAGAVSFLGSEDTDGAQSTAAGDGLGGRVGGLRGGGGGLGGRARARSRARAGGGAATVVVAVAVVVARAAGAGGSGHGGARGAGLGSIRAGVLSGLEYILYLRCKGLTVPEAPDSVPWVPVAEAPELVPVAEAPVAGVTRTAVRTGAEGDLHGGGRVLAGTGLVGAVAHSVLVVVGVAETGLVAGGAAELLGFVVHVGDAHLLGLLASQAWMMDGMASYSALADRDVGGRQGGGGHEEHGQGEGLHCAVGCAGVRREMYGGMEEASSGLREKAEQTGDGMGCFIHRTERKSVGVWPYVPCRK</sequence>
<keyword evidence="1" id="KW-0378">Hydrolase</keyword>
<dbReference type="GO" id="GO:0004806">
    <property type="term" value="F:triacylglycerol lipase activity"/>
    <property type="evidence" value="ECO:0007669"/>
    <property type="project" value="InterPro"/>
</dbReference>
<dbReference type="InterPro" id="IPR005152">
    <property type="entry name" value="Lipase_secreted"/>
</dbReference>